<feature type="transmembrane region" description="Helical" evidence="1">
    <location>
        <begin position="249"/>
        <end position="267"/>
    </location>
</feature>
<dbReference type="PANTHER" id="PTHR31061">
    <property type="entry name" value="LD22376P"/>
    <property type="match status" value="1"/>
</dbReference>
<keyword evidence="1" id="KW-0812">Transmembrane</keyword>
<keyword evidence="4" id="KW-1185">Reference proteome</keyword>
<keyword evidence="1" id="KW-0472">Membrane</keyword>
<dbReference type="Proteomes" id="UP000659698">
    <property type="component" value="Unassembled WGS sequence"/>
</dbReference>
<feature type="transmembrane region" description="Helical" evidence="1">
    <location>
        <begin position="364"/>
        <end position="383"/>
    </location>
</feature>
<name>A0ABR6VQK2_9BACT</name>
<protein>
    <submittedName>
        <fullName evidence="3">DUF1624 domain-containing protein</fullName>
    </submittedName>
</protein>
<dbReference type="RefSeq" id="WP_186635794.1">
    <property type="nucleotide sequence ID" value="NZ_JACOAF010000020.1"/>
</dbReference>
<feature type="transmembrane region" description="Helical" evidence="1">
    <location>
        <begin position="310"/>
        <end position="331"/>
    </location>
</feature>
<evidence type="ECO:0000259" key="2">
    <source>
        <dbReference type="Pfam" id="PF07786"/>
    </source>
</evidence>
<feature type="transmembrane region" description="Helical" evidence="1">
    <location>
        <begin position="135"/>
        <end position="152"/>
    </location>
</feature>
<evidence type="ECO:0000313" key="4">
    <source>
        <dbReference type="Proteomes" id="UP000659698"/>
    </source>
</evidence>
<feature type="transmembrane region" description="Helical" evidence="1">
    <location>
        <begin position="101"/>
        <end position="123"/>
    </location>
</feature>
<feature type="transmembrane region" description="Helical" evidence="1">
    <location>
        <begin position="71"/>
        <end position="89"/>
    </location>
</feature>
<keyword evidence="1" id="KW-1133">Transmembrane helix</keyword>
<comment type="caution">
    <text evidence="3">The sequence shown here is derived from an EMBL/GenBank/DDBJ whole genome shotgun (WGS) entry which is preliminary data.</text>
</comment>
<gene>
    <name evidence="3" type="ORF">H7U12_07275</name>
</gene>
<dbReference type="EMBL" id="JACOAF010000020">
    <property type="protein sequence ID" value="MBC3539479.1"/>
    <property type="molecule type" value="Genomic_DNA"/>
</dbReference>
<reference evidence="3 4" key="1">
    <citation type="journal article" date="2019" name="Int. J. Syst. Evol. Microbiol.">
        <title>Rufibacter sediminis sp. nov., isolated from freshwater lake sediment.</title>
        <authorList>
            <person name="Qu J.H."/>
            <person name="Zhang L.J."/>
            <person name="Fu Y.H."/>
            <person name="Li H.F."/>
        </authorList>
    </citation>
    <scope>NUCLEOTIDE SEQUENCE [LARGE SCALE GENOMIC DNA]</scope>
    <source>
        <strain evidence="3 4">H-1</strain>
    </source>
</reference>
<evidence type="ECO:0000313" key="3">
    <source>
        <dbReference type="EMBL" id="MBC3539479.1"/>
    </source>
</evidence>
<evidence type="ECO:0000256" key="1">
    <source>
        <dbReference type="SAM" id="Phobius"/>
    </source>
</evidence>
<feature type="domain" description="Heparan-alpha-glucosaminide N-acetyltransferase catalytic" evidence="2">
    <location>
        <begin position="27"/>
        <end position="240"/>
    </location>
</feature>
<dbReference type="Pfam" id="PF07786">
    <property type="entry name" value="HGSNAT_cat"/>
    <property type="match status" value="1"/>
</dbReference>
<proteinExistence type="predicted"/>
<sequence>MNPTTPLPSLEKDTLPPVTTAVPSRPRLKSLDVFRGITVLAMILVNNPGSWGKIYAPLKHAAWHGCTPTDLVFPFFLFIVGVSIAYALSGAKQFPEQHTATIVRIIRRGLTLFALGLFLALFPKFDFETVRIPGVLQRIGVVFIIAGIIFLKTERRTQILIAVFLLVGYWAVMMFAPVPGIGQSNLLPTTNLAAWLDNTLLPGHLWKSTKVWDPEGILSTLPAVVTALCGVLTGQWLKKKDEPGNKIAWLMVWGVICTCLGLIWDLHFPINKSLWTSSYVLYTAGLAMLGVGLCYWLIDVKGYHRFTTPFLVYGVNAITVFFLSGIIPRIMSMIKVDTAAGEVDSKTYLYESFYTPFLNPYNASLAWALTWILFWMIILWVMYRKNIIIKV</sequence>
<feature type="transmembrane region" description="Helical" evidence="1">
    <location>
        <begin position="159"/>
        <end position="178"/>
    </location>
</feature>
<feature type="transmembrane region" description="Helical" evidence="1">
    <location>
        <begin position="279"/>
        <end position="298"/>
    </location>
</feature>
<organism evidence="3 4">
    <name type="scientific">Rufibacter sediminis</name>
    <dbReference type="NCBI Taxonomy" id="2762756"/>
    <lineage>
        <taxon>Bacteria</taxon>
        <taxon>Pseudomonadati</taxon>
        <taxon>Bacteroidota</taxon>
        <taxon>Cytophagia</taxon>
        <taxon>Cytophagales</taxon>
        <taxon>Hymenobacteraceae</taxon>
        <taxon>Rufibacter</taxon>
    </lineage>
</organism>
<accession>A0ABR6VQK2</accession>
<dbReference type="PANTHER" id="PTHR31061:SF24">
    <property type="entry name" value="LD22376P"/>
    <property type="match status" value="1"/>
</dbReference>
<dbReference type="InterPro" id="IPR012429">
    <property type="entry name" value="HGSNAT_cat"/>
</dbReference>
<feature type="transmembrane region" description="Helical" evidence="1">
    <location>
        <begin position="216"/>
        <end position="237"/>
    </location>
</feature>